<evidence type="ECO:0000313" key="4">
    <source>
        <dbReference type="Proteomes" id="UP001139447"/>
    </source>
</evidence>
<dbReference type="GO" id="GO:0006635">
    <property type="term" value="P:fatty acid beta-oxidation"/>
    <property type="evidence" value="ECO:0007669"/>
    <property type="project" value="TreeGrafter"/>
</dbReference>
<dbReference type="RefSeq" id="WP_243304546.1">
    <property type="nucleotide sequence ID" value="NZ_JALGBI010000001.1"/>
</dbReference>
<dbReference type="PANTHER" id="PTHR13078:SF56">
    <property type="entry name" value="PEROXISOMAL MULTIFUNCTIONAL ENZYME TYPE 2"/>
    <property type="match status" value="1"/>
</dbReference>
<organism evidence="3 4">
    <name type="scientific">Variovorax terrae</name>
    <dbReference type="NCBI Taxonomy" id="2923278"/>
    <lineage>
        <taxon>Bacteria</taxon>
        <taxon>Pseudomonadati</taxon>
        <taxon>Pseudomonadota</taxon>
        <taxon>Betaproteobacteria</taxon>
        <taxon>Burkholderiales</taxon>
        <taxon>Comamonadaceae</taxon>
        <taxon>Variovorax</taxon>
    </lineage>
</organism>
<dbReference type="CDD" id="cd03448">
    <property type="entry name" value="HDE_HSD"/>
    <property type="match status" value="1"/>
</dbReference>
<dbReference type="SUPFAM" id="SSF54637">
    <property type="entry name" value="Thioesterase/thiol ester dehydrase-isomerase"/>
    <property type="match status" value="2"/>
</dbReference>
<dbReference type="InterPro" id="IPR054357">
    <property type="entry name" value="MFE-2_N"/>
</dbReference>
<protein>
    <submittedName>
        <fullName evidence="3">MaoC family dehydratase N-terminal domain-containing protein</fullName>
    </submittedName>
</protein>
<dbReference type="AlphaFoldDB" id="A0A9X1VV05"/>
<sequence>MLQYDVVKNWPFEEVQQTYTYKDTILYALGLGLGEDPLDKGQLRFTYEKDLLAVPSMATVLCTPNVWMRDPKTGINHAHAVHGEQDLTLHAPLPTQGTLKAVTRVTSVLDKGAGKGAVIEINRDLLDETSTRIASVRQILFCRADGGYTAQGGRSDAPTQTLPSVPEAFPDIEITLKSLPQSALIYRLSGDWNPLHADPDFSAKAGFSRPILHGLCTYGMATRAALQLVCNNESARLKRIAVRFSSPVFPGESIKFQMWRAANNAFHMRARIEERDVIVLNNGWVELF</sequence>
<reference evidence="3" key="1">
    <citation type="submission" date="2022-03" db="EMBL/GenBank/DDBJ databases">
        <authorList>
            <person name="Woo C.Y."/>
        </authorList>
    </citation>
    <scope>NUCLEOTIDE SEQUENCE</scope>
    <source>
        <strain evidence="3">CYS-02</strain>
    </source>
</reference>
<dbReference type="PANTHER" id="PTHR13078">
    <property type="entry name" value="PEROXISOMAL MULTIFUNCTIONAL ENZYME TYPE 2-RELATED"/>
    <property type="match status" value="1"/>
</dbReference>
<evidence type="ECO:0000259" key="2">
    <source>
        <dbReference type="Pfam" id="PF22622"/>
    </source>
</evidence>
<dbReference type="GO" id="GO:0044594">
    <property type="term" value="F:17-beta-hydroxysteroid dehydrogenase (NAD+) activity"/>
    <property type="evidence" value="ECO:0007669"/>
    <property type="project" value="TreeGrafter"/>
</dbReference>
<evidence type="ECO:0000313" key="3">
    <source>
        <dbReference type="EMBL" id="MCJ0762362.1"/>
    </source>
</evidence>
<dbReference type="GO" id="GO:0003857">
    <property type="term" value="F:(3S)-3-hydroxyacyl-CoA dehydrogenase (NAD+) activity"/>
    <property type="evidence" value="ECO:0007669"/>
    <property type="project" value="TreeGrafter"/>
</dbReference>
<dbReference type="Gene3D" id="3.10.129.10">
    <property type="entry name" value="Hotdog Thioesterase"/>
    <property type="match status" value="2"/>
</dbReference>
<comment type="caution">
    <text evidence="3">The sequence shown here is derived from an EMBL/GenBank/DDBJ whole genome shotgun (WGS) entry which is preliminary data.</text>
</comment>
<dbReference type="EMBL" id="JALGBI010000001">
    <property type="protein sequence ID" value="MCJ0762362.1"/>
    <property type="molecule type" value="Genomic_DNA"/>
</dbReference>
<dbReference type="Pfam" id="PF01575">
    <property type="entry name" value="MaoC_dehydratas"/>
    <property type="match status" value="1"/>
</dbReference>
<gene>
    <name evidence="3" type="ORF">MMF98_03980</name>
</gene>
<accession>A0A9X1VV05</accession>
<evidence type="ECO:0000259" key="1">
    <source>
        <dbReference type="Pfam" id="PF01575"/>
    </source>
</evidence>
<proteinExistence type="predicted"/>
<dbReference type="GO" id="GO:0004300">
    <property type="term" value="F:enoyl-CoA hydratase activity"/>
    <property type="evidence" value="ECO:0007669"/>
    <property type="project" value="TreeGrafter"/>
</dbReference>
<feature type="domain" description="MaoC-like" evidence="1">
    <location>
        <begin position="170"/>
        <end position="269"/>
    </location>
</feature>
<name>A0A9X1VV05_9BURK</name>
<dbReference type="InterPro" id="IPR029069">
    <property type="entry name" value="HotDog_dom_sf"/>
</dbReference>
<dbReference type="Proteomes" id="UP001139447">
    <property type="component" value="Unassembled WGS sequence"/>
</dbReference>
<dbReference type="Pfam" id="PF22622">
    <property type="entry name" value="MFE-2_hydrat-2_N"/>
    <property type="match status" value="1"/>
</dbReference>
<feature type="domain" description="Peroxisomal multifunctional enzyme type 2-like N-terminal" evidence="2">
    <location>
        <begin position="18"/>
        <end position="143"/>
    </location>
</feature>
<keyword evidence="4" id="KW-1185">Reference proteome</keyword>
<dbReference type="InterPro" id="IPR002539">
    <property type="entry name" value="MaoC-like_dom"/>
</dbReference>